<evidence type="ECO:0000313" key="2">
    <source>
        <dbReference type="EMBL" id="VFU14011.1"/>
    </source>
</evidence>
<reference evidence="2" key="1">
    <citation type="submission" date="2019-03" db="EMBL/GenBank/DDBJ databases">
        <authorList>
            <person name="Hao L."/>
        </authorList>
    </citation>
    <scope>NUCLEOTIDE SEQUENCE</scope>
</reference>
<gene>
    <name evidence="2" type="ORF">SCFA_2390004</name>
</gene>
<dbReference type="EMBL" id="CAADRN010000156">
    <property type="protein sequence ID" value="VFU14011.1"/>
    <property type="molecule type" value="Genomic_DNA"/>
</dbReference>
<proteinExistence type="predicted"/>
<dbReference type="AlphaFoldDB" id="A0A485LY90"/>
<name>A0A485LY90_9ZZZZ</name>
<evidence type="ECO:0000256" key="1">
    <source>
        <dbReference type="SAM" id="MobiDB-lite"/>
    </source>
</evidence>
<dbReference type="InterPro" id="IPR021617">
    <property type="entry name" value="DUF3231"/>
</dbReference>
<dbReference type="Pfam" id="PF11553">
    <property type="entry name" value="DUF3231"/>
    <property type="match status" value="2"/>
</dbReference>
<evidence type="ECO:0008006" key="3">
    <source>
        <dbReference type="Google" id="ProtNLM"/>
    </source>
</evidence>
<organism evidence="2">
    <name type="scientific">anaerobic digester metagenome</name>
    <dbReference type="NCBI Taxonomy" id="1263854"/>
    <lineage>
        <taxon>unclassified sequences</taxon>
        <taxon>metagenomes</taxon>
        <taxon>ecological metagenomes</taxon>
    </lineage>
</organism>
<dbReference type="InterPro" id="IPR012347">
    <property type="entry name" value="Ferritin-like"/>
</dbReference>
<accession>A0A485LY90</accession>
<protein>
    <recommendedName>
        <fullName evidence="3">DUF3231 family protein</fullName>
    </recommendedName>
</protein>
<feature type="region of interest" description="Disordered" evidence="1">
    <location>
        <begin position="82"/>
        <end position="102"/>
    </location>
</feature>
<sequence length="335" mass="38147">MINKIFKKLLPIQTTEAEKPMHAGEIYYLWEGLTSTYKLIGILELNLMNTEDAQLQTYLKGLATATFLLHIKKLENALKSEGFTVPPRPSSKTLQGGPGTGQEVKLTDKEIIKNIVGFGQVYIMFYSRAVMACTRESIRNIFLDLMGDYIKVYKYLIGFGKKRNLFVPPPPASARRNSLNMEEVGIIWDELNARYLSKVNMEIYLASTIDKDLINLLKWGLKEIVLPHMELLENVLKNEGITIPSRPPVRQFQYSPGQVSKIRTSDDELLSLLTVAFQAAVELHVRAFTIVYREDLIELCEKLLYDELRGYDKLISLAKARQVLANPPVISSYRI</sequence>
<dbReference type="Gene3D" id="1.20.1260.10">
    <property type="match status" value="2"/>
</dbReference>